<dbReference type="PANTHER" id="PTHR42872">
    <property type="entry name" value="PROTEIN-GLUTAMATE METHYLESTERASE/PROTEIN-GLUTAMINE GLUTAMINASE"/>
    <property type="match status" value="1"/>
</dbReference>
<dbReference type="InterPro" id="IPR001789">
    <property type="entry name" value="Sig_transdc_resp-reg_receiver"/>
</dbReference>
<dbReference type="InterPro" id="IPR008248">
    <property type="entry name" value="CheB-like"/>
</dbReference>
<dbReference type="Gene3D" id="3.40.50.180">
    <property type="entry name" value="Methylesterase CheB, C-terminal domain"/>
    <property type="match status" value="1"/>
</dbReference>
<dbReference type="PROSITE" id="PS50122">
    <property type="entry name" value="CHEB"/>
    <property type="match status" value="1"/>
</dbReference>
<dbReference type="EC" id="3.1.1.61" evidence="3"/>
<feature type="domain" description="CheB-type methylesterase" evidence="8">
    <location>
        <begin position="167"/>
        <end position="360"/>
    </location>
</feature>
<dbReference type="CDD" id="cd17541">
    <property type="entry name" value="REC_CheB-like"/>
    <property type="match status" value="1"/>
</dbReference>
<keyword evidence="6" id="KW-0597">Phosphoprotein</keyword>
<dbReference type="Pfam" id="PF00072">
    <property type="entry name" value="Response_reg"/>
    <property type="match status" value="1"/>
</dbReference>
<feature type="active site" evidence="5">
    <location>
        <position position="206"/>
    </location>
</feature>
<dbReference type="InterPro" id="IPR035909">
    <property type="entry name" value="CheB_C"/>
</dbReference>
<proteinExistence type="predicted"/>
<keyword evidence="2 5" id="KW-0378">Hydrolase</keyword>
<keyword evidence="10" id="KW-1185">Reference proteome</keyword>
<sequence length="360" mass="38160">MRSRSAALDGSWPQAAVTPIRVMLVDDSVVARSIFARMLGNCGGIEIICEASDGDAAVASLEENDVDIILLDIEMPKRSGLDALPDILAKANGARVLVVSSFAEENGPAAVQALSLGACDTLAKPGRAGFSGRFSEILIDKVLRLGRSALERTDSKYAARPLPDYRALTKPRCIAIGSSTGGIPAIQHILRNLDDSLDCPIFITQHLPAAFMNFFAGQLDGLTKRTVKVAEAGERVKHNHIYVAPGHAHLVCRNEGNDVIIGHQSRYSASRYCPSVDAMLVSVARAYGRDGLALVFSGMGNDGLVGARAFNACAAPVFVQDMQSSVVWGMPGAIVKEGLAAAIMTPAHMTEMLSRLTTSS</sequence>
<dbReference type="GO" id="GO:0000156">
    <property type="term" value="F:phosphorelay response regulator activity"/>
    <property type="evidence" value="ECO:0007669"/>
    <property type="project" value="InterPro"/>
</dbReference>
<dbReference type="InterPro" id="IPR011006">
    <property type="entry name" value="CheY-like_superfamily"/>
</dbReference>
<feature type="active site" evidence="5">
    <location>
        <position position="179"/>
    </location>
</feature>
<dbReference type="Gene3D" id="3.40.50.2300">
    <property type="match status" value="1"/>
</dbReference>
<dbReference type="GO" id="GO:0006935">
    <property type="term" value="P:chemotaxis"/>
    <property type="evidence" value="ECO:0007669"/>
    <property type="project" value="UniProtKB-UniRule"/>
</dbReference>
<feature type="active site" evidence="5">
    <location>
        <position position="302"/>
    </location>
</feature>
<dbReference type="GO" id="GO:0008984">
    <property type="term" value="F:protein-glutamate methylesterase activity"/>
    <property type="evidence" value="ECO:0007669"/>
    <property type="project" value="UniProtKB-EC"/>
</dbReference>
<evidence type="ECO:0000313" key="9">
    <source>
        <dbReference type="EMBL" id="MBB3942973.1"/>
    </source>
</evidence>
<dbReference type="InterPro" id="IPR000673">
    <property type="entry name" value="Sig_transdc_resp-reg_Me-estase"/>
</dbReference>
<dbReference type="Pfam" id="PF01339">
    <property type="entry name" value="CheB_methylest"/>
    <property type="match status" value="1"/>
</dbReference>
<organism evidence="9 10">
    <name type="scientific">Sphingorhabdus rigui</name>
    <dbReference type="NCBI Taxonomy" id="1282858"/>
    <lineage>
        <taxon>Bacteria</taxon>
        <taxon>Pseudomonadati</taxon>
        <taxon>Pseudomonadota</taxon>
        <taxon>Alphaproteobacteria</taxon>
        <taxon>Sphingomonadales</taxon>
        <taxon>Sphingomonadaceae</taxon>
        <taxon>Sphingorhabdus</taxon>
    </lineage>
</organism>
<evidence type="ECO:0000259" key="8">
    <source>
        <dbReference type="PROSITE" id="PS50122"/>
    </source>
</evidence>
<evidence type="ECO:0000256" key="6">
    <source>
        <dbReference type="PROSITE-ProRule" id="PRU00169"/>
    </source>
</evidence>
<evidence type="ECO:0000259" key="7">
    <source>
        <dbReference type="PROSITE" id="PS50110"/>
    </source>
</evidence>
<evidence type="ECO:0000313" key="10">
    <source>
        <dbReference type="Proteomes" id="UP000581447"/>
    </source>
</evidence>
<evidence type="ECO:0000256" key="2">
    <source>
        <dbReference type="ARBA" id="ARBA00022801"/>
    </source>
</evidence>
<dbReference type="PROSITE" id="PS50110">
    <property type="entry name" value="RESPONSE_REGULATORY"/>
    <property type="match status" value="1"/>
</dbReference>
<feature type="domain" description="Response regulatory" evidence="7">
    <location>
        <begin position="21"/>
        <end position="139"/>
    </location>
</feature>
<evidence type="ECO:0000256" key="1">
    <source>
        <dbReference type="ARBA" id="ARBA00022500"/>
    </source>
</evidence>
<feature type="modified residue" description="4-aspartylphosphate" evidence="6">
    <location>
        <position position="72"/>
    </location>
</feature>
<gene>
    <name evidence="9" type="ORF">GGR91_001195</name>
</gene>
<dbReference type="PANTHER" id="PTHR42872:SF3">
    <property type="entry name" value="PROTEIN-GLUTAMATE METHYLESTERASE_PROTEIN-GLUTAMINE GLUTAMINASE 1"/>
    <property type="match status" value="1"/>
</dbReference>
<protein>
    <recommendedName>
        <fullName evidence="3">protein-glutamate methylesterase</fullName>
        <ecNumber evidence="3">3.1.1.61</ecNumber>
    </recommendedName>
</protein>
<dbReference type="CDD" id="cd16432">
    <property type="entry name" value="CheB_Rec"/>
    <property type="match status" value="1"/>
</dbReference>
<dbReference type="SMART" id="SM00448">
    <property type="entry name" value="REC"/>
    <property type="match status" value="1"/>
</dbReference>
<comment type="caution">
    <text evidence="9">The sequence shown here is derived from an EMBL/GenBank/DDBJ whole genome shotgun (WGS) entry which is preliminary data.</text>
</comment>
<dbReference type="PIRSF" id="PIRSF000876">
    <property type="entry name" value="RR_chemtxs_CheB"/>
    <property type="match status" value="1"/>
</dbReference>
<evidence type="ECO:0000256" key="5">
    <source>
        <dbReference type="PROSITE-ProRule" id="PRU00050"/>
    </source>
</evidence>
<dbReference type="RefSeq" id="WP_183941008.1">
    <property type="nucleotide sequence ID" value="NZ_BAABBG010000023.1"/>
</dbReference>
<dbReference type="Proteomes" id="UP000581447">
    <property type="component" value="Unassembled WGS sequence"/>
</dbReference>
<dbReference type="SUPFAM" id="SSF52172">
    <property type="entry name" value="CheY-like"/>
    <property type="match status" value="1"/>
</dbReference>
<reference evidence="9 10" key="1">
    <citation type="submission" date="2020-08" db="EMBL/GenBank/DDBJ databases">
        <title>Genomic Encyclopedia of Type Strains, Phase IV (KMG-IV): sequencing the most valuable type-strain genomes for metagenomic binning, comparative biology and taxonomic classification.</title>
        <authorList>
            <person name="Goeker M."/>
        </authorList>
    </citation>
    <scope>NUCLEOTIDE SEQUENCE [LARGE SCALE GENOMIC DNA]</scope>
    <source>
        <strain evidence="9 10">DSM 29050</strain>
    </source>
</reference>
<accession>A0A840AZC7</accession>
<comment type="catalytic activity">
    <reaction evidence="4">
        <text>[protein]-L-glutamate 5-O-methyl ester + H2O = L-glutamyl-[protein] + methanol + H(+)</text>
        <dbReference type="Rhea" id="RHEA:23236"/>
        <dbReference type="Rhea" id="RHEA-COMP:10208"/>
        <dbReference type="Rhea" id="RHEA-COMP:10311"/>
        <dbReference type="ChEBI" id="CHEBI:15377"/>
        <dbReference type="ChEBI" id="CHEBI:15378"/>
        <dbReference type="ChEBI" id="CHEBI:17790"/>
        <dbReference type="ChEBI" id="CHEBI:29973"/>
        <dbReference type="ChEBI" id="CHEBI:82795"/>
        <dbReference type="EC" id="3.1.1.61"/>
    </reaction>
</comment>
<dbReference type="SUPFAM" id="SSF52738">
    <property type="entry name" value="Methylesterase CheB, C-terminal domain"/>
    <property type="match status" value="1"/>
</dbReference>
<evidence type="ECO:0000256" key="4">
    <source>
        <dbReference type="ARBA" id="ARBA00048267"/>
    </source>
</evidence>
<dbReference type="AlphaFoldDB" id="A0A840AZC7"/>
<name>A0A840AZC7_9SPHN</name>
<dbReference type="EMBL" id="JACIEA010000001">
    <property type="protein sequence ID" value="MBB3942973.1"/>
    <property type="molecule type" value="Genomic_DNA"/>
</dbReference>
<dbReference type="GO" id="GO:0005737">
    <property type="term" value="C:cytoplasm"/>
    <property type="evidence" value="ECO:0007669"/>
    <property type="project" value="InterPro"/>
</dbReference>
<evidence type="ECO:0000256" key="3">
    <source>
        <dbReference type="ARBA" id="ARBA00039140"/>
    </source>
</evidence>
<dbReference type="NCBIfam" id="NF001965">
    <property type="entry name" value="PRK00742.1"/>
    <property type="match status" value="1"/>
</dbReference>
<keyword evidence="1 5" id="KW-0145">Chemotaxis</keyword>